<evidence type="ECO:0000256" key="1">
    <source>
        <dbReference type="SAM" id="MobiDB-lite"/>
    </source>
</evidence>
<dbReference type="Proteomes" id="UP001555786">
    <property type="component" value="Unassembled WGS sequence"/>
</dbReference>
<keyword evidence="3" id="KW-1185">Reference proteome</keyword>
<gene>
    <name evidence="2" type="ORF">ABXS05_09015</name>
</gene>
<protein>
    <recommendedName>
        <fullName evidence="4">DUF1963 domain-containing protein</fullName>
    </recommendedName>
</protein>
<reference evidence="2 3" key="1">
    <citation type="submission" date="2024-07" db="EMBL/GenBank/DDBJ databases">
        <title>Description of Labrys sedimenti sp. nov., isolated from a diclofenac-degrading enrichment culture.</title>
        <authorList>
            <person name="Tancsics A."/>
            <person name="Csepanyi A."/>
        </authorList>
    </citation>
    <scope>NUCLEOTIDE SEQUENCE [LARGE SCALE GENOMIC DNA]</scope>
    <source>
        <strain evidence="2 3">LMG 23578</strain>
    </source>
</reference>
<evidence type="ECO:0008006" key="4">
    <source>
        <dbReference type="Google" id="ProtNLM"/>
    </source>
</evidence>
<accession>A0ABV3PJG2</accession>
<comment type="caution">
    <text evidence="2">The sequence shown here is derived from an EMBL/GenBank/DDBJ whole genome shotgun (WGS) entry which is preliminary data.</text>
</comment>
<evidence type="ECO:0000313" key="3">
    <source>
        <dbReference type="Proteomes" id="UP001555786"/>
    </source>
</evidence>
<dbReference type="EMBL" id="JBFNQD010000002">
    <property type="protein sequence ID" value="MEW9305676.1"/>
    <property type="molecule type" value="Genomic_DNA"/>
</dbReference>
<evidence type="ECO:0000313" key="2">
    <source>
        <dbReference type="EMBL" id="MEW9305676.1"/>
    </source>
</evidence>
<sequence>MTPALDILDRFERLGWKGNDPMSQMLELRREQPTILGELVTLFLDRALPTNTFIDAALDLMDDDTYSQLVGHAWQRVRQGERSRALIEILEGAALQLPSLFHDDWELVLQLSVESHVKFHQPFLQAWRELDEETVLDWCRHFEDFASLAERDRDRAIAILLSRHEPSARKALSLLSTDPDDDVQDLLLVAGYALDDGVLRSLHNEAPHHIRFDSRQWRLMQAQQPEWIREIRDNQASWQPAATNGSAVVMGGVAAHPCGLCHQPLHRLLRIAEPRNLGIACETDLELATCLSCETWEEDILFFRHDRDGRPIPHPSQQRKEAQTSRFPAEPLLEAEAHLFAAPRRWERQDWGASNNRQNLSRVGGAPSWVQTPSYPDCPDCEKPMPFIAQFDSGLPQSDESEWLWGSGGCSYAFWCPDCRISAHFWQCT</sequence>
<dbReference type="RefSeq" id="WP_367623654.1">
    <property type="nucleotide sequence ID" value="NZ_JBFNQD010000002.1"/>
</dbReference>
<feature type="region of interest" description="Disordered" evidence="1">
    <location>
        <begin position="307"/>
        <end position="326"/>
    </location>
</feature>
<proteinExistence type="predicted"/>
<organism evidence="2 3">
    <name type="scientific">Labrys neptuniae</name>
    <dbReference type="NCBI Taxonomy" id="376174"/>
    <lineage>
        <taxon>Bacteria</taxon>
        <taxon>Pseudomonadati</taxon>
        <taxon>Pseudomonadota</taxon>
        <taxon>Alphaproteobacteria</taxon>
        <taxon>Hyphomicrobiales</taxon>
        <taxon>Xanthobacteraceae</taxon>
        <taxon>Labrys</taxon>
    </lineage>
</organism>
<name>A0ABV3PJG2_9HYPH</name>